<dbReference type="Pfam" id="PF13573">
    <property type="entry name" value="SprB"/>
    <property type="match status" value="2"/>
</dbReference>
<gene>
    <name evidence="2" type="ORF">SAMN06265367_10374</name>
</gene>
<reference evidence="2 3" key="1">
    <citation type="submission" date="2017-05" db="EMBL/GenBank/DDBJ databases">
        <authorList>
            <person name="Varghese N."/>
            <person name="Submissions S."/>
        </authorList>
    </citation>
    <scope>NUCLEOTIDE SEQUENCE [LARGE SCALE GENOMIC DNA]</scope>
    <source>
        <strain evidence="2 3">DSM 15360</strain>
    </source>
</reference>
<dbReference type="SUPFAM" id="SSF49299">
    <property type="entry name" value="PKD domain"/>
    <property type="match status" value="1"/>
</dbReference>
<name>A0ABY1NXE7_9BACT</name>
<evidence type="ECO:0000313" key="2">
    <source>
        <dbReference type="EMBL" id="SMP20034.1"/>
    </source>
</evidence>
<comment type="caution">
    <text evidence="2">The sequence shown here is derived from an EMBL/GenBank/DDBJ whole genome shotgun (WGS) entry which is preliminary data.</text>
</comment>
<dbReference type="Gene3D" id="2.60.40.10">
    <property type="entry name" value="Immunoglobulins"/>
    <property type="match status" value="1"/>
</dbReference>
<sequence>MNQLVSRYISFSIISTFLWISSILFLILPSSVKGQVSISREGYPYCEPFIGTINDIKRPDVTLFGNGSGPGNLATALTGQSIRLTGNNQYQDGYVYLDLPFSPEYGIQVSFEYLSYGGDGADGIVFFMFDGAYGDLPPSLPFNIGGFGGSLGYAPRIEGAVTHPGLSGAYIGVALDEWGNFISLESTPPNKPNGLGPNPKLPGFMRYPHTVGIRGPEIDDYKVFDYEEVNIAPRPVADQFPIDTGPFPGLTCADPEYRKVYVNLSPRPDVGYDLTVDIRVGGTVYRVIGPTHYNFDAPENIKLGFSAATGENKNFHEIRNLAVDVSKVEEAQRPVASDEFYRTCVDEELEIFIDVDLKSSDKAYIKCIQLYEDGLDLNNPSAPWNTFSSDIDHTQCGLTPICESCISDLDPIPTSLGTFEATIEDLNDGNFDDLRDRVQVVFTPNAGATGRSKIYYTVTDSYGLTSKPKELVVIINPIPEFLSDPVIELPTCDGQNDGKITAEVGNLVPGFEHFWLYTNTAGVETNLGEGVVIGNVVSDGDAVTFELDGINLGEYVLVIRNPLEDGSGGYCEDRLAVPIIEDELGTPVTVDEDTFVVCEGETVTIVPQVDPIYLNGATPKFLWYKDAGKTQPIVSNPGTPAADGFIYEISASGNLIIEGLLSQAGNPFTYNYYVELEENRSGNQNFCSILGDLEIAATVTVHPAVTNDPPIVQNDWCLGNMGSIEIVFRRGNEVLNEYTLLDESGNELRPVQSTGLFEGLSKGNYTVVGTSHNPDCEQSYDFEILGPDNTLELNVTAYSDPSCELDNGSISWMVEGGNGSYEFVSITGYPEATPPAVTKVGDDVFEVTNLVSSASPYTLTLTLKDAQGCEISSDQTISPQILPVFEVFNATVCLGQTASLGVNTLVAGTPSLPTQYKWYSDPTATQEIGGANPNPWGITFTVDPANGTLTASNFPDSDVLQTFEVYFKPSIDPVSVSSPVVCDLPILPATITVNPLPIIEIVRAQSASCFGGSDGLIEVNVTNGSPSDFEYMIDGLTGYQSSPLFNTGITEGDYTIRVRNTATQCENTIEVQLVDPEQLILNVTQEVDPSCGIDNGQLAFEVSGGTPLAAGGYTITINGTALSTFNPTESTPNSFLIENLPEGTYTIQVQDKNGCPVEQSPDLIAQILPEYTLEDDEICINESTSIIPTQVNPGTPNAVPVFRWFKDAGATDEILTGDDSTLGITFNVNSGNGQLDVSNIASAATYTFYLKPDILNNCQLDPIPVTLTVNPIPATEFEPVSPLCFGDASGSLSLVSGGSPDYSYSIQGNSASFDPSSNSFTGLPAGDYIIEVKNELTGCLQQITKTIEPTPELVITLISQEDPTCGAANGVISFDLQGGTPSYAITINNLPLADFNISEAGTVITVSKLEPGQYDIKAVDSNACEKQLPLITLTNNDGIEIEVTPTTQEICAGVSAVLIPDIIAPPGAAYTLRWFKDSNYSQEILSGDQDGATSYTILPDFSLSVAGLTTGNYSYYARLGGVDICSVDSEASVEVLAPLAATLAPTPVICFGDANGTLQVENYSGGSETFEFSIDGNNWQSEPLFENLPAGDYTLTMRDSNQAAGCLFTEDFVIDTPAGPIALDNYNTFAASCGQDNGEIFDVIISGGWGNYTHQWTKDTPTGAPVSGTISKVENLAAGTYFLTVTDAEGCSEIFEFEIKIAPDPVYTITPPAQVCFGELVSLEAVHMPGDPNAPSARTNIAWYKNPNQGGLIKDGPDPDNPSINYTIIVDPINFVNSTLEIDGLPAGTYTYYLFVECTGVEIPVTFKVSEFPKLTFTGEKESCFQAADGKIIVSGDVEPGMLFQIGSTSYTATELAAATFAPGDYDIDAQGAVCSQIFSVSIEPALEIKASLVDSKNAACGLKDGYLSFEWEGGTAPYNISLTSSDGTELTQTTSDLTYTFDQLGQGTYTFGITDAEGCLYTLSSPVTVDNGPSEVIVDPVYSSCDGNPISITPTVNPANTNAIFNWYTSSVSAANQIADGQVINGITYNLDSKGNLILEGVTVNNAPFKLWVTVSGEGICAGDEKEVSIEVFGNPKVQVNPIPELCYGDGGSLELDIPNNQTLEFSLNGGPFTSYPNSIIEGLAVGTYSLRAQNTSGCIVEVGNFTILGPAAPLEIEGLTAIGATCLSPNGRLFGTATGGTAPYNLTVVGSDGPIASSAIVWTGNDFTIDNLPLGSYNITLTDANQCSVEEDGLSITNEPLKVVTDDQTICEGDIAILTPRVQGGQGSGLTFSWFKDSDGLDEIPLGNSTEGNISYNLTAKGVLTIEGLNLANSPYSYFAELDLNAACSRDLSEAVVTVKSIPTLRTSNPSLVCDPTQTVDLSLYIDGYDPDTYDYEVLDNDGNKMKVDEISNVSETGIYKVRMKEKNSDCYTATERILVRIAEEELVASFEYDIEVVPGQPVTNAEVGIGDEVMFKDLSQGNPVRWEWDFGDGNTSTEASPSHTYNEIGTFVVILKTWNDLGCESSELMELEIIDSFDIKFPNAFTPDRTDGKNNFFFPKHRGLAELKVYVFTTWGELIYESNTLEDKGWDGTFRGKPAMNGNYVYKGNYRSRGGFEGETSGVFILIR</sequence>
<dbReference type="CDD" id="cd00146">
    <property type="entry name" value="PKD"/>
    <property type="match status" value="1"/>
</dbReference>
<dbReference type="InterPro" id="IPR013320">
    <property type="entry name" value="ConA-like_dom_sf"/>
</dbReference>
<dbReference type="NCBIfam" id="TIGR04131">
    <property type="entry name" value="Bac_Flav_CTERM"/>
    <property type="match status" value="1"/>
</dbReference>
<dbReference type="Pfam" id="PF18911">
    <property type="entry name" value="PKD_4"/>
    <property type="match status" value="1"/>
</dbReference>
<dbReference type="Pfam" id="PF13585">
    <property type="entry name" value="CHU_C"/>
    <property type="match status" value="1"/>
</dbReference>
<dbReference type="RefSeq" id="WP_283412609.1">
    <property type="nucleotide sequence ID" value="NZ_FXUA01000003.1"/>
</dbReference>
<dbReference type="InterPro" id="IPR022409">
    <property type="entry name" value="PKD/Chitinase_dom"/>
</dbReference>
<dbReference type="InterPro" id="IPR026341">
    <property type="entry name" value="T9SS_type_B"/>
</dbReference>
<protein>
    <submittedName>
        <fullName evidence="2">Gliding motility-associated C-terminal domain-containing protein</fullName>
    </submittedName>
</protein>
<dbReference type="EMBL" id="FXUA01000003">
    <property type="protein sequence ID" value="SMP20034.1"/>
    <property type="molecule type" value="Genomic_DNA"/>
</dbReference>
<dbReference type="InterPro" id="IPR000601">
    <property type="entry name" value="PKD_dom"/>
</dbReference>
<dbReference type="PROSITE" id="PS50093">
    <property type="entry name" value="PKD"/>
    <property type="match status" value="1"/>
</dbReference>
<dbReference type="Proteomes" id="UP001157915">
    <property type="component" value="Unassembled WGS sequence"/>
</dbReference>
<dbReference type="InterPro" id="IPR025667">
    <property type="entry name" value="SprB_repeat"/>
</dbReference>
<organism evidence="2 3">
    <name type="scientific">Algoriphagus winogradskyi</name>
    <dbReference type="NCBI Taxonomy" id="237017"/>
    <lineage>
        <taxon>Bacteria</taxon>
        <taxon>Pseudomonadati</taxon>
        <taxon>Bacteroidota</taxon>
        <taxon>Cytophagia</taxon>
        <taxon>Cytophagales</taxon>
        <taxon>Cyclobacteriaceae</taxon>
        <taxon>Algoriphagus</taxon>
    </lineage>
</organism>
<dbReference type="InterPro" id="IPR035986">
    <property type="entry name" value="PKD_dom_sf"/>
</dbReference>
<evidence type="ECO:0000259" key="1">
    <source>
        <dbReference type="PROSITE" id="PS50093"/>
    </source>
</evidence>
<feature type="domain" description="PKD" evidence="1">
    <location>
        <begin position="2455"/>
        <end position="2505"/>
    </location>
</feature>
<dbReference type="SMART" id="SM00089">
    <property type="entry name" value="PKD"/>
    <property type="match status" value="1"/>
</dbReference>
<evidence type="ECO:0000313" key="3">
    <source>
        <dbReference type="Proteomes" id="UP001157915"/>
    </source>
</evidence>
<accession>A0ABY1NXE7</accession>
<dbReference type="Gene3D" id="2.60.120.200">
    <property type="match status" value="1"/>
</dbReference>
<proteinExistence type="predicted"/>
<dbReference type="SUPFAM" id="SSF49899">
    <property type="entry name" value="Concanavalin A-like lectins/glucanases"/>
    <property type="match status" value="1"/>
</dbReference>
<dbReference type="InterPro" id="IPR013783">
    <property type="entry name" value="Ig-like_fold"/>
</dbReference>
<keyword evidence="3" id="KW-1185">Reference proteome</keyword>